<proteinExistence type="predicted"/>
<reference evidence="1 2" key="1">
    <citation type="submission" date="2019-12" db="EMBL/GenBank/DDBJ databases">
        <authorList>
            <person name="Alioto T."/>
            <person name="Alioto T."/>
            <person name="Gomez Garrido J."/>
        </authorList>
    </citation>
    <scope>NUCLEOTIDE SEQUENCE [LARGE SCALE GENOMIC DNA]</scope>
</reference>
<evidence type="ECO:0000313" key="1">
    <source>
        <dbReference type="EMBL" id="CAA2977649.1"/>
    </source>
</evidence>
<organism evidence="1 2">
    <name type="scientific">Olea europaea subsp. europaea</name>
    <dbReference type="NCBI Taxonomy" id="158383"/>
    <lineage>
        <taxon>Eukaryota</taxon>
        <taxon>Viridiplantae</taxon>
        <taxon>Streptophyta</taxon>
        <taxon>Embryophyta</taxon>
        <taxon>Tracheophyta</taxon>
        <taxon>Spermatophyta</taxon>
        <taxon>Magnoliopsida</taxon>
        <taxon>eudicotyledons</taxon>
        <taxon>Gunneridae</taxon>
        <taxon>Pentapetalae</taxon>
        <taxon>asterids</taxon>
        <taxon>lamiids</taxon>
        <taxon>Lamiales</taxon>
        <taxon>Oleaceae</taxon>
        <taxon>Oleeae</taxon>
        <taxon>Olea</taxon>
    </lineage>
</organism>
<dbReference type="Gramene" id="OE9A095828T1">
    <property type="protein sequence ID" value="OE9A095828C1"/>
    <property type="gene ID" value="OE9A095828"/>
</dbReference>
<dbReference type="OrthoDB" id="48317at2759"/>
<protein>
    <submittedName>
        <fullName evidence="1">Uncharacterized protein</fullName>
    </submittedName>
</protein>
<keyword evidence="2" id="KW-1185">Reference proteome</keyword>
<sequence length="97" mass="11281">MTLQGEAASLTDRYRLAIGLPLATTTSPKKQIQYWYSHGIVEKTFPITQMREAHEAKEKRLIQGKVVLDLDEFKPTVHELLLYVNLCFYNWRALMVI</sequence>
<gene>
    <name evidence="1" type="ORF">OLEA9_A095828</name>
</gene>
<dbReference type="AlphaFoldDB" id="A0A8S0RF97"/>
<dbReference type="EMBL" id="CACTIH010003611">
    <property type="protein sequence ID" value="CAA2977649.1"/>
    <property type="molecule type" value="Genomic_DNA"/>
</dbReference>
<dbReference type="Proteomes" id="UP000594638">
    <property type="component" value="Unassembled WGS sequence"/>
</dbReference>
<name>A0A8S0RF97_OLEEU</name>
<comment type="caution">
    <text evidence="1">The sequence shown here is derived from an EMBL/GenBank/DDBJ whole genome shotgun (WGS) entry which is preliminary data.</text>
</comment>
<accession>A0A8S0RF97</accession>
<evidence type="ECO:0000313" key="2">
    <source>
        <dbReference type="Proteomes" id="UP000594638"/>
    </source>
</evidence>